<reference evidence="3" key="1">
    <citation type="journal article" date="2019" name="Int. J. Syst. Evol. Microbiol.">
        <title>The Global Catalogue of Microorganisms (GCM) 10K type strain sequencing project: providing services to taxonomists for standard genome sequencing and annotation.</title>
        <authorList>
            <consortium name="The Broad Institute Genomics Platform"/>
            <consortium name="The Broad Institute Genome Sequencing Center for Infectious Disease"/>
            <person name="Wu L."/>
            <person name="Ma J."/>
        </authorList>
    </citation>
    <scope>NUCLEOTIDE SEQUENCE [LARGE SCALE GENOMIC DNA]</scope>
    <source>
        <strain evidence="3">CGMCC 4.7329</strain>
    </source>
</reference>
<keyword evidence="3" id="KW-1185">Reference proteome</keyword>
<dbReference type="RefSeq" id="WP_189034707.1">
    <property type="nucleotide sequence ID" value="NZ_BMNE01000015.1"/>
</dbReference>
<accession>A0ABQ2L278</accession>
<evidence type="ECO:0008006" key="4">
    <source>
        <dbReference type="Google" id="ProtNLM"/>
    </source>
</evidence>
<sequence length="210" mass="22579">MLDSIVHLRVSGPLRRARGPAQRRRLRTGLVTALAIVAVALGGCGSGTDAVGLDDYVRSECEIAIRYQARMHELARRMLESTGPSTQTQLTDIAAEMSRLFVELADESEKLGEPPNGETTGNAQEALAATRQTATELADSATRLRSATSAAELTAALDDFQQVLARAGMRGTELRQQQAPTPELDEARKAVPGCEEALLRGSRNQTVPNR</sequence>
<proteinExistence type="predicted"/>
<evidence type="ECO:0000313" key="3">
    <source>
        <dbReference type="Proteomes" id="UP000658127"/>
    </source>
</evidence>
<organism evidence="2 3">
    <name type="scientific">Nocardia rhizosphaerihabitans</name>
    <dbReference type="NCBI Taxonomy" id="1691570"/>
    <lineage>
        <taxon>Bacteria</taxon>
        <taxon>Bacillati</taxon>
        <taxon>Actinomycetota</taxon>
        <taxon>Actinomycetes</taxon>
        <taxon>Mycobacteriales</taxon>
        <taxon>Nocardiaceae</taxon>
        <taxon>Nocardia</taxon>
    </lineage>
</organism>
<feature type="region of interest" description="Disordered" evidence="1">
    <location>
        <begin position="171"/>
        <end position="190"/>
    </location>
</feature>
<comment type="caution">
    <text evidence="2">The sequence shown here is derived from an EMBL/GenBank/DDBJ whole genome shotgun (WGS) entry which is preliminary data.</text>
</comment>
<gene>
    <name evidence="2" type="ORF">GCM10011610_68980</name>
</gene>
<evidence type="ECO:0000256" key="1">
    <source>
        <dbReference type="SAM" id="MobiDB-lite"/>
    </source>
</evidence>
<protein>
    <recommendedName>
        <fullName evidence="4">Lipoprotein</fullName>
    </recommendedName>
</protein>
<name>A0ABQ2L278_9NOCA</name>
<evidence type="ECO:0000313" key="2">
    <source>
        <dbReference type="EMBL" id="GGO00226.1"/>
    </source>
</evidence>
<dbReference type="Proteomes" id="UP000658127">
    <property type="component" value="Unassembled WGS sequence"/>
</dbReference>
<dbReference type="EMBL" id="BMNE01000015">
    <property type="protein sequence ID" value="GGO00226.1"/>
    <property type="molecule type" value="Genomic_DNA"/>
</dbReference>